<dbReference type="AlphaFoldDB" id="A0A7J0D8Z6"/>
<evidence type="ECO:0000256" key="1">
    <source>
        <dbReference type="SAM" id="MobiDB-lite"/>
    </source>
</evidence>
<gene>
    <name evidence="2" type="ORF">Acr_00g0009710</name>
</gene>
<proteinExistence type="predicted"/>
<keyword evidence="3" id="KW-1185">Reference proteome</keyword>
<name>A0A7J0D8Z6_9ERIC</name>
<feature type="region of interest" description="Disordered" evidence="1">
    <location>
        <begin position="1"/>
        <end position="33"/>
    </location>
</feature>
<comment type="caution">
    <text evidence="2">The sequence shown here is derived from an EMBL/GenBank/DDBJ whole genome shotgun (WGS) entry which is preliminary data.</text>
</comment>
<dbReference type="Proteomes" id="UP000585474">
    <property type="component" value="Unassembled WGS sequence"/>
</dbReference>
<accession>A0A7J0D8Z6</accession>
<evidence type="ECO:0000313" key="2">
    <source>
        <dbReference type="EMBL" id="GFS30019.1"/>
    </source>
</evidence>
<feature type="compositionally biased region" description="Acidic residues" evidence="1">
    <location>
        <begin position="138"/>
        <end position="169"/>
    </location>
</feature>
<evidence type="ECO:0000313" key="3">
    <source>
        <dbReference type="Proteomes" id="UP000585474"/>
    </source>
</evidence>
<protein>
    <submittedName>
        <fullName evidence="2">Uncharacterized protein</fullName>
    </submittedName>
</protein>
<reference evidence="3" key="1">
    <citation type="submission" date="2019-07" db="EMBL/GenBank/DDBJ databases">
        <title>De Novo Assembly of kiwifruit Actinidia rufa.</title>
        <authorList>
            <person name="Sugita-Konishi S."/>
            <person name="Sato K."/>
            <person name="Mori E."/>
            <person name="Abe Y."/>
            <person name="Kisaki G."/>
            <person name="Hamano K."/>
            <person name="Suezawa K."/>
            <person name="Otani M."/>
            <person name="Fukuda T."/>
            <person name="Manabe T."/>
            <person name="Gomi K."/>
            <person name="Tabuchi M."/>
            <person name="Akimitsu K."/>
            <person name="Kataoka I."/>
        </authorList>
    </citation>
    <scope>NUCLEOTIDE SEQUENCE [LARGE SCALE GENOMIC DNA]</scope>
    <source>
        <strain evidence="3">cv. Fuchu</strain>
    </source>
</reference>
<dbReference type="EMBL" id="BJWL01000105">
    <property type="protein sequence ID" value="GFS30019.1"/>
    <property type="molecule type" value="Genomic_DNA"/>
</dbReference>
<sequence>MADEVKQLPSSPPKDSYEHEENPAIDNRPPPKKEVMLGSRAFCKYFALDRRKMVSSGGDNAKDKLTDAAALFAGNEELERQVADLGVREQKATKELQKTKEDQDTTMAKLEKEIVKLKAKEILAKKSAIKERLHPELDIQDMEIDDELAREEDKDEDEKEEEKEEEEGNQDNNPIPH</sequence>
<feature type="region of interest" description="Disordered" evidence="1">
    <location>
        <begin position="130"/>
        <end position="177"/>
    </location>
</feature>
<organism evidence="2 3">
    <name type="scientific">Actinidia rufa</name>
    <dbReference type="NCBI Taxonomy" id="165716"/>
    <lineage>
        <taxon>Eukaryota</taxon>
        <taxon>Viridiplantae</taxon>
        <taxon>Streptophyta</taxon>
        <taxon>Embryophyta</taxon>
        <taxon>Tracheophyta</taxon>
        <taxon>Spermatophyta</taxon>
        <taxon>Magnoliopsida</taxon>
        <taxon>eudicotyledons</taxon>
        <taxon>Gunneridae</taxon>
        <taxon>Pentapetalae</taxon>
        <taxon>asterids</taxon>
        <taxon>Ericales</taxon>
        <taxon>Actinidiaceae</taxon>
        <taxon>Actinidia</taxon>
    </lineage>
</organism>